<dbReference type="EMBL" id="JADEXQ010000118">
    <property type="protein sequence ID" value="MBE9032670.1"/>
    <property type="molecule type" value="Genomic_DNA"/>
</dbReference>
<dbReference type="SUPFAM" id="SSF52980">
    <property type="entry name" value="Restriction endonuclease-like"/>
    <property type="match status" value="1"/>
</dbReference>
<reference evidence="1" key="1">
    <citation type="submission" date="2020-10" db="EMBL/GenBank/DDBJ databases">
        <authorList>
            <person name="Castelo-Branco R."/>
            <person name="Eusebio N."/>
            <person name="Adriana R."/>
            <person name="Vieira A."/>
            <person name="Brugerolle De Fraissinette N."/>
            <person name="Rezende De Castro R."/>
            <person name="Schneider M.P."/>
            <person name="Vasconcelos V."/>
            <person name="Leao P.N."/>
        </authorList>
    </citation>
    <scope>NUCLEOTIDE SEQUENCE</scope>
    <source>
        <strain evidence="1">LEGE 11480</strain>
    </source>
</reference>
<comment type="caution">
    <text evidence="1">The sequence shown here is derived from an EMBL/GenBank/DDBJ whole genome shotgun (WGS) entry which is preliminary data.</text>
</comment>
<dbReference type="InterPro" id="IPR014919">
    <property type="entry name" value="XisH"/>
</dbReference>
<organism evidence="1 2">
    <name type="scientific">Romeriopsis navalis LEGE 11480</name>
    <dbReference type="NCBI Taxonomy" id="2777977"/>
    <lineage>
        <taxon>Bacteria</taxon>
        <taxon>Bacillati</taxon>
        <taxon>Cyanobacteriota</taxon>
        <taxon>Cyanophyceae</taxon>
        <taxon>Leptolyngbyales</taxon>
        <taxon>Leptolyngbyaceae</taxon>
        <taxon>Romeriopsis</taxon>
        <taxon>Romeriopsis navalis</taxon>
    </lineage>
</organism>
<keyword evidence="2" id="KW-1185">Reference proteome</keyword>
<dbReference type="RefSeq" id="WP_264327488.1">
    <property type="nucleotide sequence ID" value="NZ_JADEXQ010000118.1"/>
</dbReference>
<name>A0A928VQJ4_9CYAN</name>
<protein>
    <submittedName>
        <fullName evidence="1">XisH family protein</fullName>
    </submittedName>
</protein>
<dbReference type="Gene3D" id="3.40.1350.10">
    <property type="match status" value="1"/>
</dbReference>
<evidence type="ECO:0000313" key="2">
    <source>
        <dbReference type="Proteomes" id="UP000625316"/>
    </source>
</evidence>
<dbReference type="Proteomes" id="UP000625316">
    <property type="component" value="Unassembled WGS sequence"/>
</dbReference>
<evidence type="ECO:0000313" key="1">
    <source>
        <dbReference type="EMBL" id="MBE9032670.1"/>
    </source>
</evidence>
<accession>A0A928VQJ4</accession>
<gene>
    <name evidence="1" type="ORF">IQ266_23315</name>
</gene>
<dbReference type="GO" id="GO:0003676">
    <property type="term" value="F:nucleic acid binding"/>
    <property type="evidence" value="ECO:0007669"/>
    <property type="project" value="InterPro"/>
</dbReference>
<sequence length="138" mass="15686">MSRKDLFHELVKQALSQAGWTITADPLYLSVGNLNIQIDLAAEPLIAAVKADQKIAVEVKSFISASKITDFYGSLGQYLTYQVALRLKEPDRQLYLAVPNLVYYSLFQEVLVREVLQTHPVKLIIYDKTTQEIQSWIN</sequence>
<dbReference type="CDD" id="cd22366">
    <property type="entry name" value="XisH-like"/>
    <property type="match status" value="1"/>
</dbReference>
<dbReference type="InterPro" id="IPR011856">
    <property type="entry name" value="tRNA_endonuc-like_dom_sf"/>
</dbReference>
<proteinExistence type="predicted"/>
<dbReference type="Pfam" id="PF08814">
    <property type="entry name" value="XisH"/>
    <property type="match status" value="1"/>
</dbReference>
<dbReference type="InterPro" id="IPR011335">
    <property type="entry name" value="Restrct_endonuc-II-like"/>
</dbReference>
<dbReference type="AlphaFoldDB" id="A0A928VQJ4"/>